<evidence type="ECO:0000256" key="2">
    <source>
        <dbReference type="ARBA" id="ARBA00022966"/>
    </source>
</evidence>
<name>A0A3D9BN22_9FLAO</name>
<comment type="subcellular location">
    <subcellularLocation>
        <location evidence="3">Cell outer membrane</location>
        <topology evidence="3">Multi-pass membrane protein</topology>
    </subcellularLocation>
</comment>
<dbReference type="InterPro" id="IPR047565">
    <property type="entry name" value="Alpha-macroglob_thiol-ester_cl"/>
</dbReference>
<dbReference type="GO" id="GO:0009279">
    <property type="term" value="C:cell outer membrane"/>
    <property type="evidence" value="ECO:0007669"/>
    <property type="project" value="UniProtKB-SubCell"/>
</dbReference>
<dbReference type="Gene3D" id="2.60.40.690">
    <property type="entry name" value="Alpha-macroglobulin, receptor-binding domain"/>
    <property type="match status" value="1"/>
</dbReference>
<protein>
    <recommendedName>
        <fullName evidence="4">Alpha-2-macroglobulin domain-containing protein</fullName>
    </recommendedName>
</protein>
<dbReference type="InterPro" id="IPR039426">
    <property type="entry name" value="TonB-dep_rcpt-like"/>
</dbReference>
<evidence type="ECO:0000256" key="3">
    <source>
        <dbReference type="PROSITE-ProRule" id="PRU01360"/>
    </source>
</evidence>
<dbReference type="SUPFAM" id="SSF48239">
    <property type="entry name" value="Terpenoid cyclases/Protein prenyltransferases"/>
    <property type="match status" value="1"/>
</dbReference>
<keyword evidence="2" id="KW-0882">Thioester bond</keyword>
<dbReference type="EMBL" id="QNVS01000018">
    <property type="protein sequence ID" value="REC54900.1"/>
    <property type="molecule type" value="Genomic_DNA"/>
</dbReference>
<dbReference type="InterPro" id="IPR023997">
    <property type="entry name" value="TonB-dep_OMP_SusC/RagA_CS"/>
</dbReference>
<gene>
    <name evidence="5" type="ORF">DRF62_08030</name>
</gene>
<dbReference type="PROSITE" id="PS52016">
    <property type="entry name" value="TONB_DEPENDENT_REC_3"/>
    <property type="match status" value="1"/>
</dbReference>
<proteinExistence type="inferred from homology"/>
<dbReference type="Gene3D" id="1.50.10.20">
    <property type="match status" value="1"/>
</dbReference>
<evidence type="ECO:0000313" key="6">
    <source>
        <dbReference type="Proteomes" id="UP000256512"/>
    </source>
</evidence>
<dbReference type="SUPFAM" id="SSF56935">
    <property type="entry name" value="Porins"/>
    <property type="match status" value="1"/>
</dbReference>
<dbReference type="SMART" id="SM01419">
    <property type="entry name" value="Thiol-ester_cl"/>
    <property type="match status" value="1"/>
</dbReference>
<dbReference type="InterPro" id="IPR036595">
    <property type="entry name" value="A-macroglobulin_rcpt-bd_sf"/>
</dbReference>
<dbReference type="InterPro" id="IPR050473">
    <property type="entry name" value="A2M/Complement_sys"/>
</dbReference>
<comment type="similarity">
    <text evidence="3">Belongs to the TonB-dependent receptor family.</text>
</comment>
<dbReference type="Pfam" id="PF00207">
    <property type="entry name" value="A2M"/>
    <property type="match status" value="1"/>
</dbReference>
<dbReference type="InterPro" id="IPR012910">
    <property type="entry name" value="Plug_dom"/>
</dbReference>
<dbReference type="InterPro" id="IPR011626">
    <property type="entry name" value="Alpha-macroglobulin_TED"/>
</dbReference>
<keyword evidence="3" id="KW-0472">Membrane</keyword>
<dbReference type="PANTHER" id="PTHR11412">
    <property type="entry name" value="MACROGLOBULIN / COMPLEMENT"/>
    <property type="match status" value="1"/>
</dbReference>
<dbReference type="Pfam" id="PF07715">
    <property type="entry name" value="Plug"/>
    <property type="match status" value="1"/>
</dbReference>
<dbReference type="Gene3D" id="2.170.130.10">
    <property type="entry name" value="TonB-dependent receptor, plug domain"/>
    <property type="match status" value="1"/>
</dbReference>
<evidence type="ECO:0000259" key="4">
    <source>
        <dbReference type="SMART" id="SM01360"/>
    </source>
</evidence>
<dbReference type="InterPro" id="IPR008930">
    <property type="entry name" value="Terpenoid_cyclase/PrenylTrfase"/>
</dbReference>
<dbReference type="InterPro" id="IPR037066">
    <property type="entry name" value="Plug_dom_sf"/>
</dbReference>
<dbReference type="SUPFAM" id="SSF49410">
    <property type="entry name" value="Alpha-macroglobulin receptor domain"/>
    <property type="match status" value="1"/>
</dbReference>
<keyword evidence="3" id="KW-1134">Transmembrane beta strand</keyword>
<accession>A0A3D9BN22</accession>
<dbReference type="Proteomes" id="UP000256512">
    <property type="component" value="Unassembled WGS sequence"/>
</dbReference>
<dbReference type="PANTHER" id="PTHR11412:SF136">
    <property type="entry name" value="CD109 ANTIGEN"/>
    <property type="match status" value="1"/>
</dbReference>
<sequence>MHSFFQVLIRNQRFKRRFNTINELMKFNFLFYIIPFFILLSNPFCKAQNSFNDFKKEKTYIQTNHVFYKPGEIIFYKIYVIQAENNLPADQSRIVNFELVDPSGAVVKKDKFEIKKGHAEGSFYFGEEMKGGIYKIRAFTAWMQNENGKNVFEKEITLQKIISPRILMKLDFPKKGYGAGDEVLADFSMRSLSNLPIPFYEAYFTVMHQGEKINEGSLITDKEGKFLLKFKLPEVLTSSDALLNIKVNFDGFTESISRNIPIVLNNLDVKFMPEGGTFINGIEQNIAFKVLDEFEKPVDAVLEIYNQNHQKLTEASAYNFGMGSFLFMPKKGETYYAKVLKPENISKIYSLPITKDDGIVFNAKKENQNIRLIINSTFDRNVLIKGNFRGKEIFSKVVNLKKGLNELEISEKELPIGICRFTVIENNIPLAERIVFSNENKKMKVKITPTKKNYLPREKVIVNVETTDENNQPIPANLAMSVFDDKLWTYADDKQNHILSWLLMDSELRGKIERPQFYFDKKEEKATKSLDLVMLTNGYRYFEMISDVIKSGNYKYLPEKKNPIYGIVEDENKKPVKAEVYLIENYSKIKKQMTSENGLFYFSDLAGEYQHDVIAKSLDSKQKVKIRMLSYKLNINPLVKQSLENINVEEIIKEAEIKEKKNSISQGIEGRVKTLPSVRSTSDTISKEQSIEEVVVVGYNKLLAKSLSTNSITTVESKMFENRPNVSFLQSLQGQAAGLSINSTSGSPGSGKIDVMIRGVGSITSHSEPLYVIDGMISNSTQFRNLNSSEINSVSVLKDAAATSIYGNRGSNGVIIINSKNGKNSNIKFDIAPETYFAVKSIPRDSLVIYNSEYDYNGYRKFSYPVYESTNTSYRHDYRETLYWNPVVETDKKGKAQIEFYQSDANSAFRIMTEGISASGLIGRDETTYAAQSLISIDAKIPQYVTRTDQMTIPVVIKNNSSETKTLTMNVIVPNHIKLMKADSLITLKPLESGRLFVKMQTDKLISSNIQFDVKSGDFRETMILPLKVEEKGFPYHFSIINNKSENTKINIPDYINTTLEASYYVYENSASQMFEDMERLKREPYGCFEQLSSTVYPNIFILDYLKSTKKINAYTESESIRNMKKGYQKMLSYKNSDGGFSYFGGNESDVALSAFALMEFRDLKKYVAVDAKLIQNLSAFILSKKGANGLFEVRRNYESKAEYSEYSWSRNMYVLYALSKIGFKSELQNTFEISLKRALATKDSYQLALLANVASNLKKKEDYNQLLSILNEQYKNKDVKTKTTFTGSQGISANAETLSLYMMALQKNENANQLKIAEVADELINYNGYYGFGSTQATTVALEALSDFFAKNEKLFGIDKPEIKINITKVSPNIIFSSAFKKGENDLSVEYLCDKGLPYKLDYQYYTLEIPKSENIPVTLETKLKSETSKVGETNRMTVTVKNKINGQLPMTTAKIGIPAGLTLQNALLKDLIYKKQISYYEIFDNYLVLYWEHFDANETKIINLDLKVEFAGEYTGKASNVYLYYMPESKSWNEGIKARIEP</sequence>
<dbReference type="InterPro" id="IPR001599">
    <property type="entry name" value="Macroglobln_a2"/>
</dbReference>
<dbReference type="GO" id="GO:0005615">
    <property type="term" value="C:extracellular space"/>
    <property type="evidence" value="ECO:0007669"/>
    <property type="project" value="InterPro"/>
</dbReference>
<dbReference type="CDD" id="cd02891">
    <property type="entry name" value="A2M_like"/>
    <property type="match status" value="1"/>
</dbReference>
<comment type="caution">
    <text evidence="5">The sequence shown here is derived from an EMBL/GenBank/DDBJ whole genome shotgun (WGS) entry which is preliminary data.</text>
</comment>
<keyword evidence="3" id="KW-0998">Cell outer membrane</keyword>
<dbReference type="Pfam" id="PF07678">
    <property type="entry name" value="TED_complement"/>
    <property type="match status" value="1"/>
</dbReference>
<dbReference type="Gene3D" id="2.60.40.1930">
    <property type="match status" value="1"/>
</dbReference>
<dbReference type="NCBIfam" id="TIGR04057">
    <property type="entry name" value="SusC_RagA_signa"/>
    <property type="match status" value="1"/>
</dbReference>
<evidence type="ECO:0000256" key="1">
    <source>
        <dbReference type="ARBA" id="ARBA00022729"/>
    </source>
</evidence>
<organism evidence="5 6">
    <name type="scientific">Chryseobacterium piscium</name>
    <dbReference type="NCBI Taxonomy" id="333702"/>
    <lineage>
        <taxon>Bacteria</taxon>
        <taxon>Pseudomonadati</taxon>
        <taxon>Bacteroidota</taxon>
        <taxon>Flavobacteriia</taxon>
        <taxon>Flavobacteriales</taxon>
        <taxon>Weeksellaceae</taxon>
        <taxon>Chryseobacterium group</taxon>
        <taxon>Chryseobacterium</taxon>
    </lineage>
</organism>
<feature type="domain" description="Alpha-2-macroglobulin" evidence="4">
    <location>
        <begin position="881"/>
        <end position="973"/>
    </location>
</feature>
<evidence type="ECO:0000313" key="5">
    <source>
        <dbReference type="EMBL" id="REC54900.1"/>
    </source>
</evidence>
<keyword evidence="3" id="KW-0812">Transmembrane</keyword>
<keyword evidence="6" id="KW-1185">Reference proteome</keyword>
<reference evidence="5 6" key="1">
    <citation type="journal article" date="2006" name="Int. J. Syst. Evol. Microbiol.">
        <title>Chryseobacterium piscium sp. nov., isolated from fish of the South Atlantic Ocean off South Africa.</title>
        <authorList>
            <person name="de Beer H."/>
            <person name="Hugo C.J."/>
            <person name="Jooste P.J."/>
            <person name="Vancanneyt M."/>
            <person name="Coenye T."/>
            <person name="Vandamme P."/>
        </authorList>
    </citation>
    <scope>NUCLEOTIDE SEQUENCE [LARGE SCALE GENOMIC DNA]</scope>
    <source>
        <strain evidence="5 6">CCUG 51923</strain>
    </source>
</reference>
<dbReference type="GO" id="GO:0004866">
    <property type="term" value="F:endopeptidase inhibitor activity"/>
    <property type="evidence" value="ECO:0007669"/>
    <property type="project" value="InterPro"/>
</dbReference>
<dbReference type="SMART" id="SM01360">
    <property type="entry name" value="A2M"/>
    <property type="match status" value="1"/>
</dbReference>
<keyword evidence="1" id="KW-0732">Signal</keyword>
<keyword evidence="3" id="KW-0813">Transport</keyword>